<feature type="region of interest" description="Disordered" evidence="2">
    <location>
        <begin position="177"/>
        <end position="210"/>
    </location>
</feature>
<feature type="compositionally biased region" description="Low complexity" evidence="2">
    <location>
        <begin position="822"/>
        <end position="835"/>
    </location>
</feature>
<dbReference type="Proteomes" id="UP001627154">
    <property type="component" value="Unassembled WGS sequence"/>
</dbReference>
<dbReference type="InterPro" id="IPR003380">
    <property type="entry name" value="SKI/SNO/DAC"/>
</dbReference>
<feature type="region of interest" description="Disordered" evidence="2">
    <location>
        <begin position="794"/>
        <end position="835"/>
    </location>
</feature>
<dbReference type="Gene3D" id="3.10.260.20">
    <property type="entry name" value="Ski"/>
    <property type="match status" value="1"/>
</dbReference>
<dbReference type="PANTHER" id="PTHR10005:SF25">
    <property type="entry name" value="SNO ONCOGENE, ISOFORM B"/>
    <property type="match status" value="1"/>
</dbReference>
<dbReference type="InterPro" id="IPR023216">
    <property type="entry name" value="Tscrpt_reg_SKI_SnoN"/>
</dbReference>
<dbReference type="SUPFAM" id="SSF63763">
    <property type="entry name" value="SAND domain-like"/>
    <property type="match status" value="1"/>
</dbReference>
<feature type="region of interest" description="Disordered" evidence="2">
    <location>
        <begin position="1"/>
        <end position="44"/>
    </location>
</feature>
<dbReference type="Pfam" id="PF02437">
    <property type="entry name" value="Ski_Sno_DHD"/>
    <property type="match status" value="1"/>
</dbReference>
<dbReference type="SMART" id="SM01046">
    <property type="entry name" value="c-SKI_SMAD_bind"/>
    <property type="match status" value="1"/>
</dbReference>
<feature type="compositionally biased region" description="Polar residues" evidence="2">
    <location>
        <begin position="33"/>
        <end position="44"/>
    </location>
</feature>
<dbReference type="AlphaFoldDB" id="A0ABD2WV39"/>
<organism evidence="4 5">
    <name type="scientific">Trichogramma kaykai</name>
    <dbReference type="NCBI Taxonomy" id="54128"/>
    <lineage>
        <taxon>Eukaryota</taxon>
        <taxon>Metazoa</taxon>
        <taxon>Ecdysozoa</taxon>
        <taxon>Arthropoda</taxon>
        <taxon>Hexapoda</taxon>
        <taxon>Insecta</taxon>
        <taxon>Pterygota</taxon>
        <taxon>Neoptera</taxon>
        <taxon>Endopterygota</taxon>
        <taxon>Hymenoptera</taxon>
        <taxon>Apocrita</taxon>
        <taxon>Proctotrupomorpha</taxon>
        <taxon>Chalcidoidea</taxon>
        <taxon>Trichogrammatidae</taxon>
        <taxon>Trichogramma</taxon>
    </lineage>
</organism>
<proteinExistence type="inferred from homology"/>
<evidence type="ECO:0000259" key="3">
    <source>
        <dbReference type="SMART" id="SM01046"/>
    </source>
</evidence>
<feature type="compositionally biased region" description="Low complexity" evidence="2">
    <location>
        <begin position="852"/>
        <end position="868"/>
    </location>
</feature>
<evidence type="ECO:0000256" key="2">
    <source>
        <dbReference type="SAM" id="MobiDB-lite"/>
    </source>
</evidence>
<protein>
    <recommendedName>
        <fullName evidence="3">c-SKI SMAD4-binding domain-containing protein</fullName>
    </recommendedName>
</protein>
<feature type="region of interest" description="Disordered" evidence="2">
    <location>
        <begin position="516"/>
        <end position="541"/>
    </location>
</feature>
<dbReference type="CDD" id="cd21079">
    <property type="entry name" value="DHD_Ski_Sno"/>
    <property type="match status" value="1"/>
</dbReference>
<feature type="compositionally biased region" description="Basic residues" evidence="2">
    <location>
        <begin position="1"/>
        <end position="20"/>
    </location>
</feature>
<keyword evidence="5" id="KW-1185">Reference proteome</keyword>
<dbReference type="Gene3D" id="3.10.390.10">
    <property type="entry name" value="SAND domain-like"/>
    <property type="match status" value="1"/>
</dbReference>
<dbReference type="FunFam" id="3.10.260.20:FF:000002">
    <property type="entry name" value="SKI-like oncogene a"/>
    <property type="match status" value="1"/>
</dbReference>
<comment type="similarity">
    <text evidence="1">Belongs to the SKI family.</text>
</comment>
<dbReference type="InterPro" id="IPR010919">
    <property type="entry name" value="SAND-like_dom_sf"/>
</dbReference>
<accession>A0ABD2WV39</accession>
<name>A0ABD2WV39_9HYME</name>
<dbReference type="PANTHER" id="PTHR10005">
    <property type="entry name" value="SKI ONCOGENE-RELATED"/>
    <property type="match status" value="1"/>
</dbReference>
<sequence>MKTDHHHHQHHHHHHHHNPHVQRPNGADEPQMVDSSTSPSAYNTPQIKSVLKKFKMSALKSLQGPSSAIYAMDCKTAALMYHESAAAAKAAAAAVVAATAYANYGVVAAAAAATTNSSSGGGGGGIIGMPPAAMTGAACSPGPGILLPEPIKPVVGLAPVPPTGLTTSAAAAVPTTTTVLPSKKQQQTVTSTTPTPALSASSASSSPQPLKYSKDVLRLRPLIDDADDDPPDAMIKEREKKHHLEFPIPILSAPDKHCSAHGETLLDGDYISCFVVGGERRLCLPQLLNTVLQDFSIAQINALCDELRINCSRCTSEQLQELKDSGVLPAGASSCGLITQTDAERLVGALTLAQESPTPLFALRSGEPNSLDFHHPHHHHPGHLGTSDVLNRIRHLKKELSERHNVDGIKLILVHHRCFGRGYGLFDIELFLSEDSKCVQCIECKYQMQPKHFVRHRHGKPENFTCHWGFDSTSWRNYLMAWDEDDPKVEEAFDQVKKKRFDIKRKFEVDPFQPIKKPKLLSTPSQKDESASPTPLGPAPYGPPNGAYPPIYYNSPLAAQTDPESYVRMGWALLEMATRESSAFRPWNPMMASKQRPCSPCVPPYLSRGPPVLQNPERVVPVSEWERFEPHYQPNVALAPVVSTTTSLPQPPPPPQPQQQHHHLLISSQQQQQQQSTNHNRTTATTLPTTLTTAKTEPAASAAAVAASVVRSSSNGSCSTEQQRRDEETIKLEKQDVAVVKAMDVVDDDDDDDCGSEIEVTAVDLRDSGTAAAATTTAIAANVVVVDAEHKIKPHLSDAETPTQLKRESAKESTPEPDRGDATSPAKATSTTTDCDAAAMPTTVITIKDEAAPPATAASSPLKLLSTSRSHSRSALVTPPTSPPSQICKEEPQEPVAYNNALPSTEHPCSLAQMVASFEERFVMLKPKPEVRDAVRDFLDQLLLRDKELPKRIIKRETDSPVMLNNTHHNVDGET</sequence>
<dbReference type="EMBL" id="JBJJXI010000071">
    <property type="protein sequence ID" value="KAL3396449.1"/>
    <property type="molecule type" value="Genomic_DNA"/>
</dbReference>
<dbReference type="InterPro" id="IPR009061">
    <property type="entry name" value="DNA-bd_dom_put_sf"/>
</dbReference>
<evidence type="ECO:0000256" key="1">
    <source>
        <dbReference type="ARBA" id="ARBA00009513"/>
    </source>
</evidence>
<dbReference type="SUPFAM" id="SSF46955">
    <property type="entry name" value="Putative DNA-binding domain"/>
    <property type="match status" value="1"/>
</dbReference>
<feature type="region of interest" description="Disordered" evidence="2">
    <location>
        <begin position="643"/>
        <end position="684"/>
    </location>
</feature>
<gene>
    <name evidence="4" type="ORF">TKK_009616</name>
</gene>
<evidence type="ECO:0000313" key="4">
    <source>
        <dbReference type="EMBL" id="KAL3396449.1"/>
    </source>
</evidence>
<feature type="compositionally biased region" description="Basic and acidic residues" evidence="2">
    <location>
        <begin position="805"/>
        <end position="821"/>
    </location>
</feature>
<dbReference type="InterPro" id="IPR014890">
    <property type="entry name" value="c-SKI_SMAD4-bd_dom"/>
</dbReference>
<dbReference type="Pfam" id="PF08782">
    <property type="entry name" value="c-SKI_SMAD_bind"/>
    <property type="match status" value="1"/>
</dbReference>
<evidence type="ECO:0000313" key="5">
    <source>
        <dbReference type="Proteomes" id="UP001627154"/>
    </source>
</evidence>
<feature type="region of interest" description="Disordered" evidence="2">
    <location>
        <begin position="848"/>
        <end position="888"/>
    </location>
</feature>
<dbReference type="InterPro" id="IPR037000">
    <property type="entry name" value="Ski_DNA-bd_sf"/>
</dbReference>
<feature type="compositionally biased region" description="Low complexity" evidence="2">
    <location>
        <begin position="665"/>
        <end position="675"/>
    </location>
</feature>
<feature type="domain" description="c-SKI SMAD4-binding" evidence="3">
    <location>
        <begin position="412"/>
        <end position="502"/>
    </location>
</feature>
<reference evidence="4 5" key="1">
    <citation type="journal article" date="2024" name="bioRxiv">
        <title>A reference genome for Trichogramma kaykai: A tiny desert-dwelling parasitoid wasp with competing sex-ratio distorters.</title>
        <authorList>
            <person name="Culotta J."/>
            <person name="Lindsey A.R."/>
        </authorList>
    </citation>
    <scope>NUCLEOTIDE SEQUENCE [LARGE SCALE GENOMIC DNA]</scope>
    <source>
        <strain evidence="4 5">KSX58</strain>
    </source>
</reference>
<comment type="caution">
    <text evidence="4">The sequence shown here is derived from an EMBL/GenBank/DDBJ whole genome shotgun (WGS) entry which is preliminary data.</text>
</comment>